<evidence type="ECO:0000313" key="1">
    <source>
        <dbReference type="EMBL" id="EPQ66718.1"/>
    </source>
</evidence>
<reference evidence="1" key="2">
    <citation type="submission" date="2013-01" db="EMBL/GenBank/DDBJ databases">
        <title>The wheat powdery mildew genome reveals unique evolution of an obligate biotroph.</title>
        <authorList>
            <person name="Oberhaensli S."/>
            <person name="Wicker T."/>
            <person name="Keller B."/>
        </authorList>
    </citation>
    <scope>NUCLEOTIDE SEQUENCE</scope>
    <source>
        <strain evidence="1">96224</strain>
    </source>
</reference>
<name>A0A061HKV1_BLUGR</name>
<protein>
    <submittedName>
        <fullName evidence="2">Bgt-3153</fullName>
    </submittedName>
</protein>
<reference evidence="3" key="1">
    <citation type="journal article" date="2013" name="Nat. Genet.">
        <title>The wheat powdery mildew genome shows the unique evolution of an obligate biotroph.</title>
        <authorList>
            <person name="Wicker T."/>
            <person name="Oberhaensli S."/>
            <person name="Parlange F."/>
            <person name="Buchmann J.P."/>
            <person name="Shatalina M."/>
            <person name="Roffler S."/>
            <person name="Ben-David R."/>
            <person name="Dolezel J."/>
            <person name="Simkova H."/>
            <person name="Schulze-Lefert P."/>
            <person name="Spanu P.D."/>
            <person name="Bruggmann R."/>
            <person name="Amselem J."/>
            <person name="Quesneville H."/>
            <person name="Ver Loren van Themaat E."/>
            <person name="Paape T."/>
            <person name="Shimizu K.K."/>
            <person name="Keller B."/>
        </authorList>
    </citation>
    <scope>NUCLEOTIDE SEQUENCE [LARGE SCALE GENOMIC DNA]</scope>
    <source>
        <strain evidence="3">96224</strain>
    </source>
</reference>
<dbReference type="HOGENOM" id="CLU_2984423_0_0_1"/>
<evidence type="ECO:0000313" key="2">
    <source>
        <dbReference type="EMBL" id="SUZ08289.1"/>
    </source>
</evidence>
<dbReference type="Proteomes" id="UP000053110">
    <property type="component" value="Unassembled WGS sequence"/>
</dbReference>
<dbReference type="EMBL" id="KE374989">
    <property type="protein sequence ID" value="EPQ66718.1"/>
    <property type="molecule type" value="Genomic_DNA"/>
</dbReference>
<evidence type="ECO:0000313" key="3">
    <source>
        <dbReference type="Proteomes" id="UP000053110"/>
    </source>
</evidence>
<gene>
    <name evidence="1" type="ORF">BGT96224_3153</name>
    <name evidence="2" type="ORF">BGT96224V2_LOCUS1461</name>
</gene>
<feature type="non-terminal residue" evidence="2">
    <location>
        <position position="1"/>
    </location>
</feature>
<reference evidence="2" key="3">
    <citation type="submission" date="2018-07" db="EMBL/GenBank/DDBJ databases">
        <authorList>
            <person name="Quirk P.G."/>
            <person name="Krulwich T.A."/>
        </authorList>
    </citation>
    <scope>NUCLEOTIDE SEQUENCE</scope>
    <source>
        <strain evidence="2">96224</strain>
    </source>
</reference>
<sequence>VLRRFDTPFVFSPPPFDRTRLQHANIFNSLYGSSRSLYLLLSIYDTLLFSHRRLAFSV</sequence>
<dbReference type="AlphaFoldDB" id="A0A061HKV1"/>
<organism evidence="2">
    <name type="scientific">Blumeria graminis f. sp. tritici 96224</name>
    <dbReference type="NCBI Taxonomy" id="1268274"/>
    <lineage>
        <taxon>Eukaryota</taxon>
        <taxon>Fungi</taxon>
        <taxon>Dikarya</taxon>
        <taxon>Ascomycota</taxon>
        <taxon>Pezizomycotina</taxon>
        <taxon>Leotiomycetes</taxon>
        <taxon>Erysiphales</taxon>
        <taxon>Erysiphaceae</taxon>
        <taxon>Blumeria</taxon>
    </lineage>
</organism>
<dbReference type="EMBL" id="UIGY01000016">
    <property type="protein sequence ID" value="SUZ08289.1"/>
    <property type="molecule type" value="Genomic_DNA"/>
</dbReference>
<proteinExistence type="predicted"/>
<accession>A0A061HKV1</accession>